<proteinExistence type="predicted"/>
<gene>
    <name evidence="1" type="ORF">ACJHVH_04955</name>
</gene>
<sequence>MNCLLCQVLDYGLWLRPLVEGAKVLAKNPVAQGGATGGATTLPAM</sequence>
<name>A0ABW8U8E3_9GAMM</name>
<dbReference type="EMBL" id="JBJJXE010000006">
    <property type="protein sequence ID" value="MFL1732344.1"/>
    <property type="molecule type" value="Genomic_DNA"/>
</dbReference>
<reference evidence="1 2" key="1">
    <citation type="submission" date="2024-11" db="EMBL/GenBank/DDBJ databases">
        <title>First Report of Moraxella oculi in Brazil in an Infectious Bovine Keratoconjunctivitis Outbreak.</title>
        <authorList>
            <person name="Carvalho C.V."/>
            <person name="Domingues R."/>
            <person name="Coutinho C."/>
            <person name="Honorio N.T.B.S."/>
            <person name="Faza D.R.L.R."/>
            <person name="Carvalho W.A."/>
            <person name="Machado A.B.F."/>
            <person name="Martins M.F."/>
            <person name="Gaspar E.B."/>
        </authorList>
    </citation>
    <scope>NUCLEOTIDE SEQUENCE [LARGE SCALE GENOMIC DNA]</scope>
    <source>
        <strain evidence="1 2">2117LE</strain>
    </source>
</reference>
<protein>
    <submittedName>
        <fullName evidence="1">Uncharacterized protein</fullName>
    </submittedName>
</protein>
<evidence type="ECO:0000313" key="1">
    <source>
        <dbReference type="EMBL" id="MFL1732344.1"/>
    </source>
</evidence>
<organism evidence="1 2">
    <name type="scientific">Moraxella oculi</name>
    <dbReference type="NCBI Taxonomy" id="2940516"/>
    <lineage>
        <taxon>Bacteria</taxon>
        <taxon>Pseudomonadati</taxon>
        <taxon>Pseudomonadota</taxon>
        <taxon>Gammaproteobacteria</taxon>
        <taxon>Moraxellales</taxon>
        <taxon>Moraxellaceae</taxon>
        <taxon>Moraxella</taxon>
    </lineage>
</organism>
<accession>A0ABW8U8E3</accession>
<comment type="caution">
    <text evidence="1">The sequence shown here is derived from an EMBL/GenBank/DDBJ whole genome shotgun (WGS) entry which is preliminary data.</text>
</comment>
<keyword evidence="2" id="KW-1185">Reference proteome</keyword>
<dbReference type="RefSeq" id="WP_407068995.1">
    <property type="nucleotide sequence ID" value="NZ_JBJJXE010000006.1"/>
</dbReference>
<evidence type="ECO:0000313" key="2">
    <source>
        <dbReference type="Proteomes" id="UP001624684"/>
    </source>
</evidence>
<dbReference type="Proteomes" id="UP001624684">
    <property type="component" value="Unassembled WGS sequence"/>
</dbReference>